<dbReference type="Proteomes" id="UP000517712">
    <property type="component" value="Unassembled WGS sequence"/>
</dbReference>
<dbReference type="EMBL" id="JACHMU010000001">
    <property type="protein sequence ID" value="MBB5744067.1"/>
    <property type="molecule type" value="Genomic_DNA"/>
</dbReference>
<dbReference type="GO" id="GO:0006107">
    <property type="term" value="P:oxaloacetate metabolic process"/>
    <property type="evidence" value="ECO:0007669"/>
    <property type="project" value="TreeGrafter"/>
</dbReference>
<organism evidence="7 8">
    <name type="scientific">Microbacterium ginsengiterrae</name>
    <dbReference type="NCBI Taxonomy" id="546115"/>
    <lineage>
        <taxon>Bacteria</taxon>
        <taxon>Bacillati</taxon>
        <taxon>Actinomycetota</taxon>
        <taxon>Actinomycetes</taxon>
        <taxon>Micrococcales</taxon>
        <taxon>Microbacteriaceae</taxon>
        <taxon>Microbacterium</taxon>
    </lineage>
</organism>
<dbReference type="Gene3D" id="3.20.20.60">
    <property type="entry name" value="Phosphoenolpyruvate-binding domains"/>
    <property type="match status" value="1"/>
</dbReference>
<feature type="domain" description="HpcH/HpaI aldolase/citrate lyase" evidence="6">
    <location>
        <begin position="9"/>
        <end position="211"/>
    </location>
</feature>
<gene>
    <name evidence="7" type="ORF">HD600_002564</name>
</gene>
<keyword evidence="2 5" id="KW-0479">Metal-binding</keyword>
<evidence type="ECO:0000256" key="4">
    <source>
        <dbReference type="PIRSR" id="PIRSR015582-1"/>
    </source>
</evidence>
<dbReference type="SUPFAM" id="SSF51621">
    <property type="entry name" value="Phosphoenolpyruvate/pyruvate domain"/>
    <property type="match status" value="1"/>
</dbReference>
<feature type="binding site" evidence="5">
    <location>
        <position position="138"/>
    </location>
    <ligand>
        <name>Mg(2+)</name>
        <dbReference type="ChEBI" id="CHEBI:18420"/>
    </ligand>
</feature>
<feature type="binding site" evidence="5">
    <location>
        <position position="112"/>
    </location>
    <ligand>
        <name>Mg(2+)</name>
        <dbReference type="ChEBI" id="CHEBI:18420"/>
    </ligand>
</feature>
<dbReference type="EC" id="4.1.3.34" evidence="7"/>
<evidence type="ECO:0000256" key="1">
    <source>
        <dbReference type="ARBA" id="ARBA00001946"/>
    </source>
</evidence>
<dbReference type="PIRSF" id="PIRSF015582">
    <property type="entry name" value="Cit_lyase_B"/>
    <property type="match status" value="1"/>
</dbReference>
<dbReference type="PANTHER" id="PTHR32308:SF10">
    <property type="entry name" value="CITRATE LYASE SUBUNIT BETA"/>
    <property type="match status" value="1"/>
</dbReference>
<evidence type="ECO:0000259" key="6">
    <source>
        <dbReference type="Pfam" id="PF03328"/>
    </source>
</evidence>
<dbReference type="RefSeq" id="WP_184284128.1">
    <property type="nucleotide sequence ID" value="NZ_BAAAPG010000001.1"/>
</dbReference>
<dbReference type="GO" id="GO:0000287">
    <property type="term" value="F:magnesium ion binding"/>
    <property type="evidence" value="ECO:0007669"/>
    <property type="project" value="TreeGrafter"/>
</dbReference>
<name>A0A7W9CEB5_9MICO</name>
<dbReference type="InterPro" id="IPR011206">
    <property type="entry name" value="Citrate_lyase_beta/mcl1/mcl2"/>
</dbReference>
<feature type="binding site" evidence="4">
    <location>
        <position position="63"/>
    </location>
    <ligand>
        <name>substrate</name>
    </ligand>
</feature>
<feature type="binding site" evidence="4">
    <location>
        <position position="112"/>
    </location>
    <ligand>
        <name>substrate</name>
    </ligand>
</feature>
<evidence type="ECO:0000313" key="7">
    <source>
        <dbReference type="EMBL" id="MBB5744067.1"/>
    </source>
</evidence>
<reference evidence="7 8" key="1">
    <citation type="submission" date="2020-08" db="EMBL/GenBank/DDBJ databases">
        <title>Sequencing the genomes of 1000 actinobacteria strains.</title>
        <authorList>
            <person name="Klenk H.-P."/>
        </authorList>
    </citation>
    <scope>NUCLEOTIDE SEQUENCE [LARGE SCALE GENOMIC DNA]</scope>
    <source>
        <strain evidence="7 8">DSM 24823</strain>
    </source>
</reference>
<comment type="cofactor">
    <cofactor evidence="1">
        <name>Mg(2+)</name>
        <dbReference type="ChEBI" id="CHEBI:18420"/>
    </cofactor>
</comment>
<protein>
    <submittedName>
        <fullName evidence="7">Citrate lyase subunit beta/citryl-CoA lyase</fullName>
        <ecNumber evidence="7">4.1.3.34</ecNumber>
    </submittedName>
</protein>
<proteinExistence type="predicted"/>
<sequence>MDFDLGPALLFCPADRPERFAKAVERADAVILDLEDAVAPDAKDAARAHVAASELDPARVIVRVNAPDSPFFADDVAMVAGTPFRTIMVAKAEDPRAFDVFGADHRVIALCETARGVSRADRIAAHDRVTALMWGAEDLVASLGGTSSRTSNGQYRDIARHARSRILLEAGAQGKGAIDAVHIDIDDLDGLAAEAADAAASGFRATACIHPAQVATIRAAYAPDAETMEWARAVLAAANGERGVFRFRGRMIDEPLLRHARAVVTRGA</sequence>
<dbReference type="GO" id="GO:0008816">
    <property type="term" value="F:citryl-CoA lyase activity"/>
    <property type="evidence" value="ECO:0007669"/>
    <property type="project" value="UniProtKB-EC"/>
</dbReference>
<dbReference type="InterPro" id="IPR015813">
    <property type="entry name" value="Pyrv/PenolPyrv_kinase-like_dom"/>
</dbReference>
<keyword evidence="8" id="KW-1185">Reference proteome</keyword>
<dbReference type="Pfam" id="PF03328">
    <property type="entry name" value="HpcH_HpaI"/>
    <property type="match status" value="1"/>
</dbReference>
<evidence type="ECO:0000256" key="3">
    <source>
        <dbReference type="ARBA" id="ARBA00022842"/>
    </source>
</evidence>
<dbReference type="AlphaFoldDB" id="A0A7W9CEB5"/>
<keyword evidence="3 5" id="KW-0460">Magnesium</keyword>
<evidence type="ECO:0000256" key="5">
    <source>
        <dbReference type="PIRSR" id="PIRSR015582-2"/>
    </source>
</evidence>
<dbReference type="PANTHER" id="PTHR32308">
    <property type="entry name" value="LYASE BETA SUBUNIT, PUTATIVE (AFU_ORTHOLOGUE AFUA_4G13030)-RELATED"/>
    <property type="match status" value="1"/>
</dbReference>
<comment type="caution">
    <text evidence="7">The sequence shown here is derived from an EMBL/GenBank/DDBJ whole genome shotgun (WGS) entry which is preliminary data.</text>
</comment>
<evidence type="ECO:0000313" key="8">
    <source>
        <dbReference type="Proteomes" id="UP000517712"/>
    </source>
</evidence>
<accession>A0A7W9CEB5</accession>
<evidence type="ECO:0000256" key="2">
    <source>
        <dbReference type="ARBA" id="ARBA00022723"/>
    </source>
</evidence>
<keyword evidence="7" id="KW-0456">Lyase</keyword>
<dbReference type="InterPro" id="IPR040442">
    <property type="entry name" value="Pyrv_kinase-like_dom_sf"/>
</dbReference>
<dbReference type="InterPro" id="IPR005000">
    <property type="entry name" value="Aldolase/citrate-lyase_domain"/>
</dbReference>